<dbReference type="EMBL" id="CP023737">
    <property type="protein sequence ID" value="ATQ67737.1"/>
    <property type="molecule type" value="Genomic_DNA"/>
</dbReference>
<organism evidence="1 2">
    <name type="scientific">Methylosinus trichosporium (strain ATCC 35070 / NCIMB 11131 / UNIQEM 75 / OB3b)</name>
    <dbReference type="NCBI Taxonomy" id="595536"/>
    <lineage>
        <taxon>Bacteria</taxon>
        <taxon>Pseudomonadati</taxon>
        <taxon>Pseudomonadota</taxon>
        <taxon>Alphaproteobacteria</taxon>
        <taxon>Hyphomicrobiales</taxon>
        <taxon>Methylocystaceae</taxon>
        <taxon>Methylosinus</taxon>
    </lineage>
</organism>
<dbReference type="RefSeq" id="WP_003612639.1">
    <property type="nucleotide sequence ID" value="NZ_ADVE02000001.1"/>
</dbReference>
<dbReference type="AlphaFoldDB" id="A0A2D2CYC9"/>
<evidence type="ECO:0000313" key="2">
    <source>
        <dbReference type="Proteomes" id="UP000230709"/>
    </source>
</evidence>
<dbReference type="KEGG" id="mtw:CQW49_07405"/>
<proteinExistence type="predicted"/>
<dbReference type="Proteomes" id="UP000230709">
    <property type="component" value="Chromosome"/>
</dbReference>
<protein>
    <submittedName>
        <fullName evidence="1">Uncharacterized protein</fullName>
    </submittedName>
</protein>
<name>A0A2D2CYC9_METT3</name>
<reference evidence="2" key="1">
    <citation type="submission" date="2017-10" db="EMBL/GenBank/DDBJ databases">
        <title>Completed PacBio SMRT sequence of Methylosinus trichosporium OB3b reveals presence of a third large plasmid.</title>
        <authorList>
            <person name="Charles T.C."/>
            <person name="Lynch M.D.J."/>
            <person name="Heil J.R."/>
            <person name="Cheng J."/>
        </authorList>
    </citation>
    <scope>NUCLEOTIDE SEQUENCE [LARGE SCALE GENOMIC DNA]</scope>
    <source>
        <strain evidence="2">OB3b</strain>
    </source>
</reference>
<dbReference type="STRING" id="595536.GCA_000178815_03673"/>
<accession>A0A2D2CYC9</accession>
<evidence type="ECO:0000313" key="1">
    <source>
        <dbReference type="EMBL" id="ATQ67737.1"/>
    </source>
</evidence>
<keyword evidence="2" id="KW-1185">Reference proteome</keyword>
<sequence>MTLSVKLDFALTVAQAAAGNFGDGPIYRAQLAVLKMFGNGVGADQVDKFVMLERQVASATNDDIDLSGVLTGVMGETVTFARIIAVALVNAPKLDSAARNTTNLTVGGGSNPFLGFLGGTTPTLGPFRPGAGVVLWAPDSTGFGAVTNASNDILRIANSSGAAATYQLGIIGRSA</sequence>
<gene>
    <name evidence="1" type="ORF">CQW49_07405</name>
</gene>